<comment type="pathway">
    <text evidence="8">Porphyrin-containing compound metabolism.</text>
</comment>
<evidence type="ECO:0000313" key="13">
    <source>
        <dbReference type="Proteomes" id="UP000676246"/>
    </source>
</evidence>
<keyword evidence="13" id="KW-1185">Reference proteome</keyword>
<dbReference type="PANTHER" id="PTHR44119">
    <property type="entry name" value="MAGNESIUM-CHELATASE SUBUNIT CHLH, CHLOROPLASTIC"/>
    <property type="match status" value="1"/>
</dbReference>
<dbReference type="GO" id="GO:0005524">
    <property type="term" value="F:ATP binding"/>
    <property type="evidence" value="ECO:0007669"/>
    <property type="project" value="UniProtKB-KW"/>
</dbReference>
<dbReference type="GO" id="GO:0015995">
    <property type="term" value="P:chlorophyll biosynthetic process"/>
    <property type="evidence" value="ECO:0007669"/>
    <property type="project" value="UniProtKB-KW"/>
</dbReference>
<comment type="catalytic activity">
    <reaction evidence="9">
        <text>protoporphyrin IX + Mg(2+) + ATP + H2O = Mg-protoporphyrin IX + ADP + phosphate + 3 H(+)</text>
        <dbReference type="Rhea" id="RHEA:13961"/>
        <dbReference type="ChEBI" id="CHEBI:15377"/>
        <dbReference type="ChEBI" id="CHEBI:15378"/>
        <dbReference type="ChEBI" id="CHEBI:18420"/>
        <dbReference type="ChEBI" id="CHEBI:30616"/>
        <dbReference type="ChEBI" id="CHEBI:43474"/>
        <dbReference type="ChEBI" id="CHEBI:57306"/>
        <dbReference type="ChEBI" id="CHEBI:60492"/>
        <dbReference type="ChEBI" id="CHEBI:456216"/>
        <dbReference type="EC" id="6.6.1.1"/>
    </reaction>
</comment>
<dbReference type="NCBIfam" id="NF009942">
    <property type="entry name" value="PRK13405.1"/>
    <property type="match status" value="1"/>
</dbReference>
<evidence type="ECO:0000256" key="4">
    <source>
        <dbReference type="ARBA" id="ARBA00022598"/>
    </source>
</evidence>
<comment type="similarity">
    <text evidence="1">Belongs to the Mg-chelatase subunit H family.</text>
</comment>
<feature type="domain" description="Magnesium chelatase subunit H N-terminal" evidence="11">
    <location>
        <begin position="21"/>
        <end position="188"/>
    </location>
</feature>
<dbReference type="NCBIfam" id="TIGR02025">
    <property type="entry name" value="BchH"/>
    <property type="match status" value="1"/>
</dbReference>
<keyword evidence="4 12" id="KW-0436">Ligase</keyword>
<name>A0A940Y528_9BURK</name>
<organism evidence="12 13">
    <name type="scientific">Ideonella alba</name>
    <dbReference type="NCBI Taxonomy" id="2824118"/>
    <lineage>
        <taxon>Bacteria</taxon>
        <taxon>Pseudomonadati</taxon>
        <taxon>Pseudomonadota</taxon>
        <taxon>Betaproteobacteria</taxon>
        <taxon>Burkholderiales</taxon>
        <taxon>Sphaerotilaceae</taxon>
        <taxon>Ideonella</taxon>
    </lineage>
</organism>
<proteinExistence type="inferred from homology"/>
<feature type="domain" description="CobN/magnesium chelatase" evidence="10">
    <location>
        <begin position="192"/>
        <end position="1258"/>
    </location>
</feature>
<keyword evidence="7" id="KW-0149">Chlorophyll biosynthesis</keyword>
<evidence type="ECO:0000259" key="11">
    <source>
        <dbReference type="Pfam" id="PF11965"/>
    </source>
</evidence>
<dbReference type="RefSeq" id="WP_210852974.1">
    <property type="nucleotide sequence ID" value="NZ_JAGQDD010000003.1"/>
</dbReference>
<dbReference type="InterPro" id="IPR022571">
    <property type="entry name" value="Mg_chelatase_H_N"/>
</dbReference>
<dbReference type="EMBL" id="JAGQDD010000003">
    <property type="protein sequence ID" value="MBQ0930354.1"/>
    <property type="molecule type" value="Genomic_DNA"/>
</dbReference>
<evidence type="ECO:0000259" key="10">
    <source>
        <dbReference type="Pfam" id="PF02514"/>
    </source>
</evidence>
<dbReference type="Proteomes" id="UP000676246">
    <property type="component" value="Unassembled WGS sequence"/>
</dbReference>
<gene>
    <name evidence="12" type="ORF">KAK03_07625</name>
</gene>
<dbReference type="Pfam" id="PF11965">
    <property type="entry name" value="DUF3479"/>
    <property type="match status" value="1"/>
</dbReference>
<dbReference type="GO" id="GO:0016851">
    <property type="term" value="F:magnesium chelatase activity"/>
    <property type="evidence" value="ECO:0007669"/>
    <property type="project" value="UniProtKB-EC"/>
</dbReference>
<evidence type="ECO:0000256" key="1">
    <source>
        <dbReference type="ARBA" id="ARBA00010851"/>
    </source>
</evidence>
<reference evidence="12 13" key="1">
    <citation type="submission" date="2021-04" db="EMBL/GenBank/DDBJ databases">
        <title>The genome sequence of Ideonella sp. 3Y2.</title>
        <authorList>
            <person name="Liu Y."/>
        </authorList>
    </citation>
    <scope>NUCLEOTIDE SEQUENCE [LARGE SCALE GENOMIC DNA]</scope>
    <source>
        <strain evidence="12 13">3Y2</strain>
    </source>
</reference>
<dbReference type="EC" id="6.6.1.1" evidence="2"/>
<comment type="caution">
    <text evidence="12">The sequence shown here is derived from an EMBL/GenBank/DDBJ whole genome shotgun (WGS) entry which is preliminary data.</text>
</comment>
<evidence type="ECO:0000256" key="3">
    <source>
        <dbReference type="ARBA" id="ARBA00022531"/>
    </source>
</evidence>
<evidence type="ECO:0000256" key="9">
    <source>
        <dbReference type="ARBA" id="ARBA00048693"/>
    </source>
</evidence>
<dbReference type="GO" id="GO:0015979">
    <property type="term" value="P:photosynthesis"/>
    <property type="evidence" value="ECO:0007669"/>
    <property type="project" value="UniProtKB-KW"/>
</dbReference>
<dbReference type="PANTHER" id="PTHR44119:SF1">
    <property type="entry name" value="MAGNESIUM-CHELATASE SUBUNIT CHLH, CHLOROPLASTIC"/>
    <property type="match status" value="1"/>
</dbReference>
<evidence type="ECO:0000256" key="5">
    <source>
        <dbReference type="ARBA" id="ARBA00022741"/>
    </source>
</evidence>
<evidence type="ECO:0000256" key="7">
    <source>
        <dbReference type="ARBA" id="ARBA00023171"/>
    </source>
</evidence>
<keyword evidence="3" id="KW-0602">Photosynthesis</keyword>
<evidence type="ECO:0000256" key="2">
    <source>
        <dbReference type="ARBA" id="ARBA00012825"/>
    </source>
</evidence>
<dbReference type="InterPro" id="IPR003672">
    <property type="entry name" value="CobN/Mg_chltase"/>
</dbReference>
<accession>A0A940Y528</accession>
<dbReference type="CDD" id="cd10150">
    <property type="entry name" value="CobN_like"/>
    <property type="match status" value="1"/>
</dbReference>
<evidence type="ECO:0000256" key="6">
    <source>
        <dbReference type="ARBA" id="ARBA00022840"/>
    </source>
</evidence>
<dbReference type="Pfam" id="PF02514">
    <property type="entry name" value="CobN-Mg_chel"/>
    <property type="match status" value="1"/>
</dbReference>
<sequence length="1283" mass="138701">MPRPTSAPESRTAGPAPVPLRVVLVTMDSHIASAAERAARELARALPGLRLAVHAASEWADKPAALARCHEDIAQGDIVIVTMLFMEDHFLPVLDALRARRAQCDAMVCAMSAAEVMKLTRMGRLSMDGQATGITALLKKLRHRLSGKGESEGSTQPSAGAQQMAMLRRLPQILRFIPGTAQDLRAYFLVLQYWLAGSQDNVASLVKLLVQRYASGPREAYRARAKPDAPVEYPEVGLYHPRMQPALADQASALPAPSAPQGTVGLLLLRSYLLAGNTAHYDGVISALEARGLRVLPAFATGLDARPAVEKFFLADGRPCVDSVVSLTGFSLVGGPAYNDARAAEDLLARLDVPYLSVMPVEFQTLEQWGGSERGLLPVEATMMVALPELDGATGAMVYGGRSDSAGHACHGCARGCTFRAAADAHDMQTCPERADMLAARVARLVALRRSQRAQRRVACVLFNFPPNAGNTGTAAFLSVFESLHNLLLSLQQQGYTVEVPPTPDALRERIIFGNAERLGASANVHARIPTDDHVRQQPWLAEIESQWGPAPGRIQSDGSSIHVLGERFGNVFVGIQPGMGYEGDPMRLLFEHGFAPTHAFAAFYRWLREDFRADAVLHFGTHGALEFMPGKQAGLSGACWPDRLIGELPNFYLYASNNPSEGTIAKRRAAATLISYLTPPVSQAGLYRELGDLKVSLQRWRALDPSADAERAALAALVQAQAQALEMAQAQPDWADLNAPAQAAQADRLWRLLLETETTLIPHGLHVVGRAPSPSERLDFLQAMSAASAAGGGQEALPREVLQAVVDGRSPAQALADAGLPADDARRERLEELARAERLLAQDHEIGALLHALDGGYVRPAPGSDVVHDPSVLPTGRNLHGFDPFRLPSTFAVIDGARQADRLLARHQADGHPLPETVALVLWGTDNLKTEGAPIAQALALLGARPRFDGYGRLAGAELRPLAELGRPRIDVVVTLSGIFRDLLPLQIKLLAEAAFLAASADEPPEQNFVRRHALAFQQAHGGSLEDAALRVFGNAEGAYGANVNMLIDNSRWDGEDELAETYTRRKGFAYGRSGRPAKHPALLGSVLADVSLAYQNLDSVELGVTTIDTYFDTLGGISRAVARAKREAGRAEPGDATAPVYIGDATRGEGTVRTLNEQVMLETRTRMLNPKWYEGLLAHGYEGVRQIETAITNTMGWSATTGQVAPWVYQQLTRTFMLDEAMRDRLATLNPHASAKVAQRLLEAHTRRYWTPDADMLAALQRAGEELEDRLEGIFPERAAA</sequence>
<keyword evidence="6" id="KW-0067">ATP-binding</keyword>
<evidence type="ECO:0000313" key="12">
    <source>
        <dbReference type="EMBL" id="MBQ0930354.1"/>
    </source>
</evidence>
<protein>
    <recommendedName>
        <fullName evidence="2">magnesium chelatase</fullName>
        <ecNumber evidence="2">6.6.1.1</ecNumber>
    </recommendedName>
</protein>
<keyword evidence="5" id="KW-0547">Nucleotide-binding</keyword>
<evidence type="ECO:0000256" key="8">
    <source>
        <dbReference type="ARBA" id="ARBA00023444"/>
    </source>
</evidence>
<dbReference type="InterPro" id="IPR011771">
    <property type="entry name" value="BchH"/>
</dbReference>